<reference evidence="1" key="1">
    <citation type="submission" date="2013-11" db="EMBL/GenBank/DDBJ databases">
        <authorList>
            <person name="Aslett M."/>
        </authorList>
    </citation>
    <scope>NUCLEOTIDE SEQUENCE [LARGE SCALE GENOMIC DNA]</scope>
    <source>
        <strain evidence="1">Edinburgh</strain>
    </source>
</reference>
<organism evidence="1 2">
    <name type="scientific">Trichuris muris</name>
    <name type="common">Mouse whipworm</name>
    <dbReference type="NCBI Taxonomy" id="70415"/>
    <lineage>
        <taxon>Eukaryota</taxon>
        <taxon>Metazoa</taxon>
        <taxon>Ecdysozoa</taxon>
        <taxon>Nematoda</taxon>
        <taxon>Enoplea</taxon>
        <taxon>Dorylaimia</taxon>
        <taxon>Trichinellida</taxon>
        <taxon>Trichuridae</taxon>
        <taxon>Trichuris</taxon>
    </lineage>
</organism>
<dbReference type="WBParaSite" id="TMUE_2000006938.2">
    <property type="protein sequence ID" value="TMUE_2000006938.2"/>
    <property type="gene ID" value="WBGene00299750"/>
</dbReference>
<reference evidence="1" key="2">
    <citation type="submission" date="2014-03" db="EMBL/GenBank/DDBJ databases">
        <title>The whipworm genome and dual-species transcriptomics of an intimate host-pathogen interaction.</title>
        <authorList>
            <person name="Foth B.J."/>
            <person name="Tsai I.J."/>
            <person name="Reid A.J."/>
            <person name="Bancroft A.J."/>
            <person name="Nichol S."/>
            <person name="Tracey A."/>
            <person name="Holroyd N."/>
            <person name="Cotton J.A."/>
            <person name="Stanley E.J."/>
            <person name="Zarowiecki M."/>
            <person name="Liu J.Z."/>
            <person name="Huckvale T."/>
            <person name="Cooper P.J."/>
            <person name="Grencis R.K."/>
            <person name="Berriman M."/>
        </authorList>
    </citation>
    <scope>NUCLEOTIDE SEQUENCE [LARGE SCALE GENOMIC DNA]</scope>
    <source>
        <strain evidence="1">Edinburgh</strain>
    </source>
</reference>
<protein>
    <submittedName>
        <fullName evidence="2 3">Uncharacterized protein</fullName>
    </submittedName>
</protein>
<keyword evidence="1" id="KW-1185">Reference proteome</keyword>
<sequence length="76" mass="8377">MRNQFLFGDWEKVYSAVKMRNLIPAEAHAPVPVKMSQIKVNTTYAPCNALLVANANLALCAALTESAFRRAIAELL</sequence>
<dbReference type="WBParaSite" id="TMUE_2000006938.1">
    <property type="protein sequence ID" value="TMUE_2000006938.1"/>
    <property type="gene ID" value="WBGene00299750"/>
</dbReference>
<accession>A0A5S6QI97</accession>
<name>A0A5S6QI97_TRIMR</name>
<reference evidence="2" key="3">
    <citation type="submission" date="2019-12" db="UniProtKB">
        <authorList>
            <consortium name="WormBaseParasite"/>
        </authorList>
    </citation>
    <scope>IDENTIFICATION</scope>
</reference>
<dbReference type="Proteomes" id="UP000046395">
    <property type="component" value="Unassembled WGS sequence"/>
</dbReference>
<evidence type="ECO:0000313" key="2">
    <source>
        <dbReference type="WBParaSite" id="TMUE_2000006938.1"/>
    </source>
</evidence>
<evidence type="ECO:0000313" key="3">
    <source>
        <dbReference type="WBParaSite" id="TMUE_2000006938.2"/>
    </source>
</evidence>
<evidence type="ECO:0000313" key="1">
    <source>
        <dbReference type="Proteomes" id="UP000046395"/>
    </source>
</evidence>
<proteinExistence type="predicted"/>
<dbReference type="AlphaFoldDB" id="A0A5S6QI97"/>